<protein>
    <submittedName>
        <fullName evidence="1">Uncharacterized protein</fullName>
    </submittedName>
</protein>
<evidence type="ECO:0000313" key="2">
    <source>
        <dbReference type="Proteomes" id="UP000193040"/>
    </source>
</evidence>
<dbReference type="Proteomes" id="UP000193040">
    <property type="component" value="Unassembled WGS sequence"/>
</dbReference>
<sequence length="65" mass="7023">MPITVQRIGTERDADGCWVTATAFAVDGALLVRPDGFVGWRADAPPRSPRAELGRVLCQILARTT</sequence>
<keyword evidence="2" id="KW-1185">Reference proteome</keyword>
<gene>
    <name evidence="1" type="ORF">B5M45_01875</name>
</gene>
<accession>A0A1X0YFT6</accession>
<name>A0A1X0YFT6_MYCSI</name>
<dbReference type="EMBL" id="MZZM01000005">
    <property type="protein sequence ID" value="ORJ63999.1"/>
    <property type="molecule type" value="Genomic_DNA"/>
</dbReference>
<evidence type="ECO:0000313" key="1">
    <source>
        <dbReference type="EMBL" id="ORJ63999.1"/>
    </source>
</evidence>
<dbReference type="Gene3D" id="3.40.30.120">
    <property type="match status" value="1"/>
</dbReference>
<dbReference type="RefSeq" id="WP_084947334.1">
    <property type="nucleotide sequence ID" value="NZ_MZZM01000005.1"/>
</dbReference>
<comment type="caution">
    <text evidence="1">The sequence shown here is derived from an EMBL/GenBank/DDBJ whole genome shotgun (WGS) entry which is preliminary data.</text>
</comment>
<reference evidence="1 2" key="1">
    <citation type="submission" date="2017-03" db="EMBL/GenBank/DDBJ databases">
        <title>Genomic insights into Mycobacterium simiae human colonization.</title>
        <authorList>
            <person name="Steffani J.L."/>
            <person name="Brunck M.E."/>
            <person name="Cruz E."/>
            <person name="Montiel R."/>
            <person name="Barona F."/>
        </authorList>
    </citation>
    <scope>NUCLEOTIDE SEQUENCE [LARGE SCALE GENOMIC DNA]</scope>
    <source>
        <strain evidence="1 2">MsiGto</strain>
    </source>
</reference>
<dbReference type="AlphaFoldDB" id="A0A1X0YFT6"/>
<organism evidence="1 2">
    <name type="scientific">Mycobacterium simiae</name>
    <name type="common">Mycobacterium habana</name>
    <dbReference type="NCBI Taxonomy" id="1784"/>
    <lineage>
        <taxon>Bacteria</taxon>
        <taxon>Bacillati</taxon>
        <taxon>Actinomycetota</taxon>
        <taxon>Actinomycetes</taxon>
        <taxon>Mycobacteriales</taxon>
        <taxon>Mycobacteriaceae</taxon>
        <taxon>Mycobacterium</taxon>
        <taxon>Mycobacterium simiae complex</taxon>
    </lineage>
</organism>
<proteinExistence type="predicted"/>
<dbReference type="Pfam" id="PF21274">
    <property type="entry name" value="Rng_hyd_C"/>
    <property type="match status" value="1"/>
</dbReference>